<accession>A0A2P2MVX1</accession>
<proteinExistence type="predicted"/>
<protein>
    <submittedName>
        <fullName evidence="2">Uncharacterized protein</fullName>
    </submittedName>
</protein>
<reference evidence="2" key="1">
    <citation type="submission" date="2018-02" db="EMBL/GenBank/DDBJ databases">
        <title>Rhizophora mucronata_Transcriptome.</title>
        <authorList>
            <person name="Meera S.P."/>
            <person name="Sreeshan A."/>
            <person name="Augustine A."/>
        </authorList>
    </citation>
    <scope>NUCLEOTIDE SEQUENCE</scope>
    <source>
        <tissue evidence="2">Leaf</tissue>
    </source>
</reference>
<dbReference type="EMBL" id="GGEC01053858">
    <property type="protein sequence ID" value="MBX34342.1"/>
    <property type="molecule type" value="Transcribed_RNA"/>
</dbReference>
<evidence type="ECO:0000256" key="1">
    <source>
        <dbReference type="SAM" id="Phobius"/>
    </source>
</evidence>
<evidence type="ECO:0000313" key="2">
    <source>
        <dbReference type="EMBL" id="MBX34342.1"/>
    </source>
</evidence>
<sequence>MMAVIRCTMMAVILRMCCISVVSLLFLSNAKMQ</sequence>
<keyword evidence="1" id="KW-1133">Transmembrane helix</keyword>
<keyword evidence="1" id="KW-0472">Membrane</keyword>
<name>A0A2P2MVX1_RHIMU</name>
<keyword evidence="1" id="KW-0812">Transmembrane</keyword>
<feature type="transmembrane region" description="Helical" evidence="1">
    <location>
        <begin position="12"/>
        <end position="30"/>
    </location>
</feature>
<organism evidence="2">
    <name type="scientific">Rhizophora mucronata</name>
    <name type="common">Asiatic mangrove</name>
    <dbReference type="NCBI Taxonomy" id="61149"/>
    <lineage>
        <taxon>Eukaryota</taxon>
        <taxon>Viridiplantae</taxon>
        <taxon>Streptophyta</taxon>
        <taxon>Embryophyta</taxon>
        <taxon>Tracheophyta</taxon>
        <taxon>Spermatophyta</taxon>
        <taxon>Magnoliopsida</taxon>
        <taxon>eudicotyledons</taxon>
        <taxon>Gunneridae</taxon>
        <taxon>Pentapetalae</taxon>
        <taxon>rosids</taxon>
        <taxon>fabids</taxon>
        <taxon>Malpighiales</taxon>
        <taxon>Rhizophoraceae</taxon>
        <taxon>Rhizophora</taxon>
    </lineage>
</organism>
<dbReference type="AlphaFoldDB" id="A0A2P2MVX1"/>